<dbReference type="Proteomes" id="UP000013523">
    <property type="component" value="Chromosome"/>
</dbReference>
<evidence type="ECO:0000259" key="3">
    <source>
        <dbReference type="PROSITE" id="PS51186"/>
    </source>
</evidence>
<dbReference type="Gene3D" id="3.40.630.30">
    <property type="match status" value="1"/>
</dbReference>
<dbReference type="eggNOG" id="COG0456">
    <property type="taxonomic scope" value="Bacteria"/>
</dbReference>
<dbReference type="InterPro" id="IPR000182">
    <property type="entry name" value="GNAT_dom"/>
</dbReference>
<dbReference type="KEGG" id="cpas:Clopa_1927"/>
<feature type="domain" description="N-acetyltransferase" evidence="3">
    <location>
        <begin position="3"/>
        <end position="135"/>
    </location>
</feature>
<dbReference type="RefSeq" id="WP_015615144.1">
    <property type="nucleotide sequence ID" value="NC_021182.1"/>
</dbReference>
<dbReference type="GO" id="GO:0008080">
    <property type="term" value="F:N-acetyltransferase activity"/>
    <property type="evidence" value="ECO:0007669"/>
    <property type="project" value="InterPro"/>
</dbReference>
<evidence type="ECO:0000313" key="4">
    <source>
        <dbReference type="EMBL" id="AGK96826.1"/>
    </source>
</evidence>
<dbReference type="GO" id="GO:0005737">
    <property type="term" value="C:cytoplasm"/>
    <property type="evidence" value="ECO:0007669"/>
    <property type="project" value="TreeGrafter"/>
</dbReference>
<sequence>MSIKIKRNGLLNCDELNELLATNAWDVHPIEKLEKCIKTSWGNICVRNDKEELIGYVRILSDGIRHAYICSLIVHPNYRKKRIGSSIIKELLNMLKECKLYPTLVAAPNKKDYYKKFGFEIESNGFTAMCIRKSY</sequence>
<gene>
    <name evidence="4" type="ORF">Clopa_1927</name>
</gene>
<evidence type="ECO:0000256" key="1">
    <source>
        <dbReference type="ARBA" id="ARBA00022679"/>
    </source>
</evidence>
<dbReference type="AlphaFoldDB" id="R4K542"/>
<protein>
    <submittedName>
        <fullName evidence="4">Acetyltransferase</fullName>
    </submittedName>
</protein>
<dbReference type="PANTHER" id="PTHR43626:SF4">
    <property type="entry name" value="GCN5-RELATED N-ACETYLTRANSFERASE 2, CHLOROPLASTIC"/>
    <property type="match status" value="1"/>
</dbReference>
<keyword evidence="5" id="KW-1185">Reference proteome</keyword>
<dbReference type="PATRIC" id="fig|86416.3.peg.1896"/>
<dbReference type="InterPro" id="IPR016181">
    <property type="entry name" value="Acyl_CoA_acyltransferase"/>
</dbReference>
<dbReference type="PANTHER" id="PTHR43626">
    <property type="entry name" value="ACYL-COA N-ACYLTRANSFERASE"/>
    <property type="match status" value="1"/>
</dbReference>
<reference evidence="4 5" key="1">
    <citation type="submission" date="2012-01" db="EMBL/GenBank/DDBJ databases">
        <title>Complete sequence of chromosome of Clostridium pasteurianum BC1.</title>
        <authorList>
            <consortium name="US DOE Joint Genome Institute"/>
            <person name="Lucas S."/>
            <person name="Han J."/>
            <person name="Lapidus A."/>
            <person name="Cheng J.-F."/>
            <person name="Goodwin L."/>
            <person name="Pitluck S."/>
            <person name="Peters L."/>
            <person name="Mikhailova N."/>
            <person name="Teshima H."/>
            <person name="Detter J.C."/>
            <person name="Han C."/>
            <person name="Tapia R."/>
            <person name="Land M."/>
            <person name="Hauser L."/>
            <person name="Kyrpides N."/>
            <person name="Ivanova N."/>
            <person name="Pagani I."/>
            <person name="Dunn J."/>
            <person name="Taghavi S."/>
            <person name="Francis A."/>
            <person name="van der Lelie D."/>
            <person name="Woyke T."/>
        </authorList>
    </citation>
    <scope>NUCLEOTIDE SEQUENCE [LARGE SCALE GENOMIC DNA]</scope>
    <source>
        <strain evidence="4 5">BC1</strain>
    </source>
</reference>
<keyword evidence="1 4" id="KW-0808">Transferase</keyword>
<dbReference type="CDD" id="cd04301">
    <property type="entry name" value="NAT_SF"/>
    <property type="match status" value="1"/>
</dbReference>
<evidence type="ECO:0000256" key="2">
    <source>
        <dbReference type="ARBA" id="ARBA00023315"/>
    </source>
</evidence>
<dbReference type="EMBL" id="CP003261">
    <property type="protein sequence ID" value="AGK96826.1"/>
    <property type="molecule type" value="Genomic_DNA"/>
</dbReference>
<dbReference type="SUPFAM" id="SSF55729">
    <property type="entry name" value="Acyl-CoA N-acyltransferases (Nat)"/>
    <property type="match status" value="1"/>
</dbReference>
<accession>R4K542</accession>
<organism evidence="4 5">
    <name type="scientific">Clostridium pasteurianum BC1</name>
    <dbReference type="NCBI Taxonomy" id="86416"/>
    <lineage>
        <taxon>Bacteria</taxon>
        <taxon>Bacillati</taxon>
        <taxon>Bacillota</taxon>
        <taxon>Clostridia</taxon>
        <taxon>Eubacteriales</taxon>
        <taxon>Clostridiaceae</taxon>
        <taxon>Clostridium</taxon>
    </lineage>
</organism>
<proteinExistence type="predicted"/>
<dbReference type="HOGENOM" id="CLU_086503_3_2_9"/>
<evidence type="ECO:0000313" key="5">
    <source>
        <dbReference type="Proteomes" id="UP000013523"/>
    </source>
</evidence>
<dbReference type="PROSITE" id="PS51186">
    <property type="entry name" value="GNAT"/>
    <property type="match status" value="1"/>
</dbReference>
<name>R4K542_CLOPA</name>
<dbReference type="Pfam" id="PF00583">
    <property type="entry name" value="Acetyltransf_1"/>
    <property type="match status" value="1"/>
</dbReference>
<dbReference type="OrthoDB" id="7365228at2"/>
<keyword evidence="2" id="KW-0012">Acyltransferase</keyword>
<dbReference type="InterPro" id="IPR045039">
    <property type="entry name" value="NSI-like"/>
</dbReference>
<dbReference type="STRING" id="86416.Clopa_1927"/>